<keyword evidence="3" id="KW-1185">Reference proteome</keyword>
<evidence type="ECO:0000256" key="1">
    <source>
        <dbReference type="SAM" id="Phobius"/>
    </source>
</evidence>
<protein>
    <submittedName>
        <fullName evidence="2">Uncharacterized protein</fullName>
    </submittedName>
</protein>
<evidence type="ECO:0000313" key="2">
    <source>
        <dbReference type="EMBL" id="RZC20312.1"/>
    </source>
</evidence>
<keyword evidence="1" id="KW-0472">Membrane</keyword>
<keyword evidence="1" id="KW-1133">Transmembrane helix</keyword>
<evidence type="ECO:0000313" key="3">
    <source>
        <dbReference type="Proteomes" id="UP000289340"/>
    </source>
</evidence>
<organism evidence="2 3">
    <name type="scientific">Glycine soja</name>
    <name type="common">Wild soybean</name>
    <dbReference type="NCBI Taxonomy" id="3848"/>
    <lineage>
        <taxon>Eukaryota</taxon>
        <taxon>Viridiplantae</taxon>
        <taxon>Streptophyta</taxon>
        <taxon>Embryophyta</taxon>
        <taxon>Tracheophyta</taxon>
        <taxon>Spermatophyta</taxon>
        <taxon>Magnoliopsida</taxon>
        <taxon>eudicotyledons</taxon>
        <taxon>Gunneridae</taxon>
        <taxon>Pentapetalae</taxon>
        <taxon>rosids</taxon>
        <taxon>fabids</taxon>
        <taxon>Fabales</taxon>
        <taxon>Fabaceae</taxon>
        <taxon>Papilionoideae</taxon>
        <taxon>50 kb inversion clade</taxon>
        <taxon>NPAAA clade</taxon>
        <taxon>indigoferoid/millettioid clade</taxon>
        <taxon>Phaseoleae</taxon>
        <taxon>Glycine</taxon>
        <taxon>Glycine subgen. Soja</taxon>
    </lineage>
</organism>
<accession>A0A445LAJ4</accession>
<proteinExistence type="predicted"/>
<dbReference type="EMBL" id="QZWG01000003">
    <property type="protein sequence ID" value="RZC20312.1"/>
    <property type="molecule type" value="Genomic_DNA"/>
</dbReference>
<keyword evidence="1" id="KW-0812">Transmembrane</keyword>
<dbReference type="AlphaFoldDB" id="A0A445LAJ4"/>
<feature type="transmembrane region" description="Helical" evidence="1">
    <location>
        <begin position="33"/>
        <end position="55"/>
    </location>
</feature>
<sequence>MTVMTPAPIDQEDKKMLLSHMDLAENNHQPMEALWFTVVVCMVDIIMLLSGQLYLSSELCSETIKLGFLKMSASRR</sequence>
<comment type="caution">
    <text evidence="2">The sequence shown here is derived from an EMBL/GenBank/DDBJ whole genome shotgun (WGS) entry which is preliminary data.</text>
</comment>
<name>A0A445LAJ4_GLYSO</name>
<gene>
    <name evidence="2" type="ORF">D0Y65_006946</name>
</gene>
<reference evidence="2 3" key="1">
    <citation type="submission" date="2018-09" db="EMBL/GenBank/DDBJ databases">
        <title>A high-quality reference genome of wild soybean provides a powerful tool to mine soybean genomes.</title>
        <authorList>
            <person name="Xie M."/>
            <person name="Chung C.Y.L."/>
            <person name="Li M.-W."/>
            <person name="Wong F.-L."/>
            <person name="Chan T.-F."/>
            <person name="Lam H.-M."/>
        </authorList>
    </citation>
    <scope>NUCLEOTIDE SEQUENCE [LARGE SCALE GENOMIC DNA]</scope>
    <source>
        <strain evidence="3">cv. W05</strain>
        <tissue evidence="2">Hypocotyl of etiolated seedlings</tissue>
    </source>
</reference>
<dbReference type="Proteomes" id="UP000289340">
    <property type="component" value="Chromosome 3"/>
</dbReference>